<dbReference type="AlphaFoldDB" id="A0A6N9H4I6"/>
<evidence type="ECO:0000256" key="6">
    <source>
        <dbReference type="ARBA" id="ARBA00022898"/>
    </source>
</evidence>
<comment type="cofactor">
    <cofactor evidence="1">
        <name>pyridoxal 5'-phosphate</name>
        <dbReference type="ChEBI" id="CHEBI:597326"/>
    </cofactor>
</comment>
<evidence type="ECO:0000313" key="9">
    <source>
        <dbReference type="Proteomes" id="UP000469215"/>
    </source>
</evidence>
<proteinExistence type="inferred from homology"/>
<dbReference type="PANTHER" id="PTHR42790">
    <property type="entry name" value="AMINOTRANSFERASE"/>
    <property type="match status" value="1"/>
</dbReference>
<evidence type="ECO:0000256" key="3">
    <source>
        <dbReference type="ARBA" id="ARBA00011738"/>
    </source>
</evidence>
<dbReference type="Pfam" id="PF00155">
    <property type="entry name" value="Aminotran_1_2"/>
    <property type="match status" value="1"/>
</dbReference>
<organism evidence="8 9">
    <name type="scientific">Brevibacterium rongguiense</name>
    <dbReference type="NCBI Taxonomy" id="2695267"/>
    <lineage>
        <taxon>Bacteria</taxon>
        <taxon>Bacillati</taxon>
        <taxon>Actinomycetota</taxon>
        <taxon>Actinomycetes</taxon>
        <taxon>Micrococcales</taxon>
        <taxon>Brevibacteriaceae</taxon>
        <taxon>Brevibacterium</taxon>
    </lineage>
</organism>
<evidence type="ECO:0000256" key="4">
    <source>
        <dbReference type="ARBA" id="ARBA00022576"/>
    </source>
</evidence>
<gene>
    <name evidence="8" type="ORF">GSY69_02310</name>
</gene>
<accession>A0A6N9H4I6</accession>
<keyword evidence="5 8" id="KW-0808">Transferase</keyword>
<keyword evidence="6" id="KW-0663">Pyridoxal phosphate</keyword>
<dbReference type="PANTHER" id="PTHR42790:SF19">
    <property type="entry name" value="KYNURENINE_ALPHA-AMINOADIPATE AMINOTRANSFERASE, MITOCHONDRIAL"/>
    <property type="match status" value="1"/>
</dbReference>
<dbReference type="FunFam" id="3.40.640.10:FF:000053">
    <property type="entry name" value="Aminotransferase, class I"/>
    <property type="match status" value="1"/>
</dbReference>
<keyword evidence="4 8" id="KW-0032">Aminotransferase</keyword>
<sequence>MGESPIRKLFGIAHDPSIISFAGGHPAPELFDTEGLSRAFSHVIDANGGRALQYGPTDGEPEMREAAAKRLAEQGVPTSPANVLITSGSQQGLGLLSQTLFNPGDIVLVENPTYMSALQAFALQGVEFRALLSDEGGVIPEALDTAIRYWKPKAVYLIPTFQNPTGVTMPWSRRTAIADVIAAHDVWLIEDDPYSELRFTDEVLPPIVSDPRLDDRSFLANSLSKVLAPGLRVGWLRGPEEVLERVGVAKQGSALQTSTVDQLAAVHYLEHTDLESRLVTVRAEYASRMNTMVDELAEILPPGSVLTKPAGGMFVWARLPEGFDTSELVYRAIELGTIFVPGAPFYVEEPDERTMRFSFVSHGSETIAQGLRRMAPLFA</sequence>
<evidence type="ECO:0000259" key="7">
    <source>
        <dbReference type="Pfam" id="PF00155"/>
    </source>
</evidence>
<dbReference type="Gene3D" id="3.40.640.10">
    <property type="entry name" value="Type I PLP-dependent aspartate aminotransferase-like (Major domain)"/>
    <property type="match status" value="1"/>
</dbReference>
<evidence type="ECO:0000256" key="5">
    <source>
        <dbReference type="ARBA" id="ARBA00022679"/>
    </source>
</evidence>
<dbReference type="Proteomes" id="UP000469215">
    <property type="component" value="Unassembled WGS sequence"/>
</dbReference>
<dbReference type="InterPro" id="IPR050859">
    <property type="entry name" value="Class-I_PLP-dep_aminotransf"/>
</dbReference>
<dbReference type="GO" id="GO:1901605">
    <property type="term" value="P:alpha-amino acid metabolic process"/>
    <property type="evidence" value="ECO:0007669"/>
    <property type="project" value="TreeGrafter"/>
</dbReference>
<comment type="subunit">
    <text evidence="3">Homodimer.</text>
</comment>
<dbReference type="InterPro" id="IPR015422">
    <property type="entry name" value="PyrdxlP-dep_Trfase_small"/>
</dbReference>
<dbReference type="SUPFAM" id="SSF53383">
    <property type="entry name" value="PLP-dependent transferases"/>
    <property type="match status" value="1"/>
</dbReference>
<feature type="domain" description="Aminotransferase class I/classII large" evidence="7">
    <location>
        <begin position="46"/>
        <end position="372"/>
    </location>
</feature>
<comment type="similarity">
    <text evidence="2">Belongs to the class-I pyridoxal-phosphate-dependent aminotransferase family.</text>
</comment>
<reference evidence="8 9" key="1">
    <citation type="submission" date="2020-01" db="EMBL/GenBank/DDBJ databases">
        <authorList>
            <person name="Deng T."/>
        </authorList>
    </citation>
    <scope>NUCLEOTIDE SEQUENCE [LARGE SCALE GENOMIC DNA]</scope>
    <source>
        <strain evidence="8 9">5221</strain>
    </source>
</reference>
<protein>
    <submittedName>
        <fullName evidence="8">Aminotransferase class I/II-fold pyridoxal phosphate-dependent enzyme</fullName>
    </submittedName>
</protein>
<dbReference type="GO" id="GO:0030170">
    <property type="term" value="F:pyridoxal phosphate binding"/>
    <property type="evidence" value="ECO:0007669"/>
    <property type="project" value="InterPro"/>
</dbReference>
<dbReference type="InterPro" id="IPR015424">
    <property type="entry name" value="PyrdxlP-dep_Trfase"/>
</dbReference>
<evidence type="ECO:0000256" key="2">
    <source>
        <dbReference type="ARBA" id="ARBA00007441"/>
    </source>
</evidence>
<comment type="caution">
    <text evidence="8">The sequence shown here is derived from an EMBL/GenBank/DDBJ whole genome shotgun (WGS) entry which is preliminary data.</text>
</comment>
<dbReference type="EMBL" id="WWEQ01000006">
    <property type="protein sequence ID" value="MYM18843.1"/>
    <property type="molecule type" value="Genomic_DNA"/>
</dbReference>
<dbReference type="CDD" id="cd00609">
    <property type="entry name" value="AAT_like"/>
    <property type="match status" value="1"/>
</dbReference>
<keyword evidence="9" id="KW-1185">Reference proteome</keyword>
<dbReference type="InterPro" id="IPR004839">
    <property type="entry name" value="Aminotransferase_I/II_large"/>
</dbReference>
<evidence type="ECO:0000256" key="1">
    <source>
        <dbReference type="ARBA" id="ARBA00001933"/>
    </source>
</evidence>
<dbReference type="Gene3D" id="3.90.1150.10">
    <property type="entry name" value="Aspartate Aminotransferase, domain 1"/>
    <property type="match status" value="1"/>
</dbReference>
<evidence type="ECO:0000313" key="8">
    <source>
        <dbReference type="EMBL" id="MYM18843.1"/>
    </source>
</evidence>
<name>A0A6N9H4I6_9MICO</name>
<dbReference type="InterPro" id="IPR015421">
    <property type="entry name" value="PyrdxlP-dep_Trfase_major"/>
</dbReference>
<dbReference type="GO" id="GO:0008483">
    <property type="term" value="F:transaminase activity"/>
    <property type="evidence" value="ECO:0007669"/>
    <property type="project" value="UniProtKB-KW"/>
</dbReference>